<feature type="compositionally biased region" description="Basic and acidic residues" evidence="1">
    <location>
        <begin position="157"/>
        <end position="176"/>
    </location>
</feature>
<feature type="region of interest" description="Disordered" evidence="1">
    <location>
        <begin position="416"/>
        <end position="470"/>
    </location>
</feature>
<gene>
    <name evidence="2" type="ORF">FCC1311_027432</name>
</gene>
<protein>
    <submittedName>
        <fullName evidence="2">Uncharacterized protein</fullName>
    </submittedName>
</protein>
<dbReference type="InParanoid" id="A0A2R5G638"/>
<feature type="compositionally biased region" description="Basic and acidic residues" evidence="1">
    <location>
        <begin position="94"/>
        <end position="106"/>
    </location>
</feature>
<dbReference type="Proteomes" id="UP000241890">
    <property type="component" value="Unassembled WGS sequence"/>
</dbReference>
<feature type="compositionally biased region" description="Low complexity" evidence="1">
    <location>
        <begin position="263"/>
        <end position="279"/>
    </location>
</feature>
<feature type="region of interest" description="Disordered" evidence="1">
    <location>
        <begin position="311"/>
        <end position="354"/>
    </location>
</feature>
<reference evidence="2 3" key="1">
    <citation type="submission" date="2017-12" db="EMBL/GenBank/DDBJ databases">
        <title>Sequencing, de novo assembly and annotation of complete genome of a new Thraustochytrid species, strain FCC1311.</title>
        <authorList>
            <person name="Sedici K."/>
            <person name="Godart F."/>
            <person name="Aiese Cigliano R."/>
            <person name="Sanseverino W."/>
            <person name="Barakat M."/>
            <person name="Ortet P."/>
            <person name="Marechal E."/>
            <person name="Cagnac O."/>
            <person name="Amato A."/>
        </authorList>
    </citation>
    <scope>NUCLEOTIDE SEQUENCE [LARGE SCALE GENOMIC DNA]</scope>
</reference>
<name>A0A2R5G638_9STRA</name>
<evidence type="ECO:0000256" key="1">
    <source>
        <dbReference type="SAM" id="MobiDB-lite"/>
    </source>
</evidence>
<sequence length="470" mass="51787">MTPRAVDAAAARKAEDPEDLVALARRLSFSACLRSESGGEDPDEDSVFVSERSGDSLLLEEEPTAEPEPQRANGDGSARRCRLRRSLHIIDTANKNKHEIDAETRTRKPANPVASTMAVRRQSAAGEAPMMMMMSTTRALTRTPPKSRRRGSSNESEEQKSQEQDGARAPSRDDMKKKAKAPAARTCERRRRPRPETRRRSLGDVPTTSTWQTRLWASLNCPELAPRENNRLEESVRHEIQRTNNAALVVKKVQLLLGEVAPAPAASQQQQKPSSGTTRAARRRAMTAPRVETNLRAIDFLQRSVDTTARFRPTAPSYDPVTPPAPLRKSIREPHNHRGSHPLSTPTPSPRSGLVVRTLAPSRELVRSDACESLAIAGTPVVPVRKSLRECNRAPFMSPADNKVRLARHLERAGSLSMSENDAHLDNLPCDGSGASFTPKPPAKPRSPSKHHGFNASVHVSRRIVRSTTN</sequence>
<keyword evidence="3" id="KW-1185">Reference proteome</keyword>
<proteinExistence type="predicted"/>
<accession>A0A2R5G638</accession>
<evidence type="ECO:0000313" key="3">
    <source>
        <dbReference type="Proteomes" id="UP000241890"/>
    </source>
</evidence>
<evidence type="ECO:0000313" key="2">
    <source>
        <dbReference type="EMBL" id="GBG26522.1"/>
    </source>
</evidence>
<comment type="caution">
    <text evidence="2">The sequence shown here is derived from an EMBL/GenBank/DDBJ whole genome shotgun (WGS) entry which is preliminary data.</text>
</comment>
<dbReference type="AlphaFoldDB" id="A0A2R5G638"/>
<organism evidence="2 3">
    <name type="scientific">Hondaea fermentalgiana</name>
    <dbReference type="NCBI Taxonomy" id="2315210"/>
    <lineage>
        <taxon>Eukaryota</taxon>
        <taxon>Sar</taxon>
        <taxon>Stramenopiles</taxon>
        <taxon>Bigyra</taxon>
        <taxon>Labyrinthulomycetes</taxon>
        <taxon>Thraustochytrida</taxon>
        <taxon>Thraustochytriidae</taxon>
        <taxon>Hondaea</taxon>
    </lineage>
</organism>
<feature type="region of interest" description="Disordered" evidence="1">
    <location>
        <begin position="33"/>
        <end position="208"/>
    </location>
</feature>
<feature type="region of interest" description="Disordered" evidence="1">
    <location>
        <begin position="263"/>
        <end position="287"/>
    </location>
</feature>
<dbReference type="EMBL" id="BEYU01000021">
    <property type="protein sequence ID" value="GBG26522.1"/>
    <property type="molecule type" value="Genomic_DNA"/>
</dbReference>
<feature type="compositionally biased region" description="Basic residues" evidence="1">
    <location>
        <begin position="460"/>
        <end position="470"/>
    </location>
</feature>